<accession>A0ABP6S783</accession>
<dbReference type="EMBL" id="BAAAYL010000001">
    <property type="protein sequence ID" value="GAA3369899.1"/>
    <property type="molecule type" value="Genomic_DNA"/>
</dbReference>
<reference evidence="2" key="1">
    <citation type="journal article" date="2019" name="Int. J. Syst. Evol. Microbiol.">
        <title>The Global Catalogue of Microorganisms (GCM) 10K type strain sequencing project: providing services to taxonomists for standard genome sequencing and annotation.</title>
        <authorList>
            <consortium name="The Broad Institute Genomics Platform"/>
            <consortium name="The Broad Institute Genome Sequencing Center for Infectious Disease"/>
            <person name="Wu L."/>
            <person name="Ma J."/>
        </authorList>
    </citation>
    <scope>NUCLEOTIDE SEQUENCE [LARGE SCALE GENOMIC DNA]</scope>
    <source>
        <strain evidence="2">JCM 9651</strain>
    </source>
</reference>
<evidence type="ECO:0000313" key="2">
    <source>
        <dbReference type="Proteomes" id="UP001499990"/>
    </source>
</evidence>
<evidence type="ECO:0000313" key="1">
    <source>
        <dbReference type="EMBL" id="GAA3369899.1"/>
    </source>
</evidence>
<name>A0ABP6S783_9ACTN</name>
<comment type="caution">
    <text evidence="1">The sequence shown here is derived from an EMBL/GenBank/DDBJ whole genome shotgun (WGS) entry which is preliminary data.</text>
</comment>
<gene>
    <name evidence="1" type="ORF">GCM10020367_14380</name>
</gene>
<protein>
    <submittedName>
        <fullName evidence="1">Uncharacterized protein</fullName>
    </submittedName>
</protein>
<dbReference type="Proteomes" id="UP001499990">
    <property type="component" value="Unassembled WGS sequence"/>
</dbReference>
<organism evidence="1 2">
    <name type="scientific">Streptomyces sannanensis</name>
    <dbReference type="NCBI Taxonomy" id="285536"/>
    <lineage>
        <taxon>Bacteria</taxon>
        <taxon>Bacillati</taxon>
        <taxon>Actinomycetota</taxon>
        <taxon>Actinomycetes</taxon>
        <taxon>Kitasatosporales</taxon>
        <taxon>Streptomycetaceae</taxon>
        <taxon>Streptomyces</taxon>
    </lineage>
</organism>
<keyword evidence="2" id="KW-1185">Reference proteome</keyword>
<sequence length="152" mass="16812">MGVVETLVHTHEMAEGLGLDWNPPADLCGRVLHRLFPDAPTDTDRRPTLLWVTGRAELPGREGLTKWCWYGAPHVGSWSRAHFNSWNATGRRARARMSSKEQDVGYRILGGTGGIGPRTMGQLRSLAVKWQRAAAGDWCAYAAGISRRTRSS</sequence>
<proteinExistence type="predicted"/>